<evidence type="ECO:0000259" key="1">
    <source>
        <dbReference type="Pfam" id="PF13472"/>
    </source>
</evidence>
<organism evidence="2 3">
    <name type="scientific">Parafrankia soli</name>
    <dbReference type="NCBI Taxonomy" id="2599596"/>
    <lineage>
        <taxon>Bacteria</taxon>
        <taxon>Bacillati</taxon>
        <taxon>Actinomycetota</taxon>
        <taxon>Actinomycetes</taxon>
        <taxon>Frankiales</taxon>
        <taxon>Frankiaceae</taxon>
        <taxon>Parafrankia</taxon>
    </lineage>
</organism>
<dbReference type="Proteomes" id="UP000179769">
    <property type="component" value="Unassembled WGS sequence"/>
</dbReference>
<name>A0A1S1QFM3_9ACTN</name>
<dbReference type="InterPro" id="IPR053140">
    <property type="entry name" value="GDSL_Rv0518-like"/>
</dbReference>
<accession>A0A1S1QFM3</accession>
<dbReference type="Pfam" id="PF13472">
    <property type="entry name" value="Lipase_GDSL_2"/>
    <property type="match status" value="1"/>
</dbReference>
<comment type="caution">
    <text evidence="2">The sequence shown here is derived from an EMBL/GenBank/DDBJ whole genome shotgun (WGS) entry which is preliminary data.</text>
</comment>
<dbReference type="RefSeq" id="WP_071062631.1">
    <property type="nucleotide sequence ID" value="NZ_MAXA01000158.1"/>
</dbReference>
<dbReference type="CDD" id="cd01832">
    <property type="entry name" value="SGNH_hydrolase_like_1"/>
    <property type="match status" value="1"/>
</dbReference>
<feature type="domain" description="SGNH hydrolase-type esterase" evidence="1">
    <location>
        <begin position="26"/>
        <end position="211"/>
    </location>
</feature>
<dbReference type="AlphaFoldDB" id="A0A1S1QFM3"/>
<reference evidence="3" key="1">
    <citation type="submission" date="2016-07" db="EMBL/GenBank/DDBJ databases">
        <title>Frankia sp. NRRL B-16219 Genome sequencing.</title>
        <authorList>
            <person name="Ghodhbane-Gtari F."/>
            <person name="Swanson E."/>
            <person name="Gueddou A."/>
            <person name="Louati M."/>
            <person name="Nouioui I."/>
            <person name="Hezbri K."/>
            <person name="Abebe-Akele F."/>
            <person name="Simpson S."/>
            <person name="Morris K."/>
            <person name="Thomas K."/>
            <person name="Gtari M."/>
            <person name="Tisa L.S."/>
        </authorList>
    </citation>
    <scope>NUCLEOTIDE SEQUENCE [LARGE SCALE GENOMIC DNA]</scope>
    <source>
        <strain evidence="3">NRRL B-16219</strain>
    </source>
</reference>
<dbReference type="Gene3D" id="3.40.50.1110">
    <property type="entry name" value="SGNH hydrolase"/>
    <property type="match status" value="1"/>
</dbReference>
<gene>
    <name evidence="2" type="ORF">BBK14_15885</name>
</gene>
<dbReference type="PANTHER" id="PTHR43784:SF2">
    <property type="entry name" value="GDSL-LIKE LIPASE_ACYLHYDROLASE, PUTATIVE (AFU_ORTHOLOGUE AFUA_2G00820)-RELATED"/>
    <property type="match status" value="1"/>
</dbReference>
<proteinExistence type="predicted"/>
<dbReference type="EMBL" id="MAXA01000158">
    <property type="protein sequence ID" value="OHV32231.1"/>
    <property type="molecule type" value="Genomic_DNA"/>
</dbReference>
<dbReference type="PANTHER" id="PTHR43784">
    <property type="entry name" value="GDSL-LIKE LIPASE/ACYLHYDROLASE, PUTATIVE (AFU_ORTHOLOGUE AFUA_2G00820)-RELATED"/>
    <property type="match status" value="1"/>
</dbReference>
<evidence type="ECO:0000313" key="2">
    <source>
        <dbReference type="EMBL" id="OHV32231.1"/>
    </source>
</evidence>
<evidence type="ECO:0000313" key="3">
    <source>
        <dbReference type="Proteomes" id="UP000179769"/>
    </source>
</evidence>
<dbReference type="InterPro" id="IPR036514">
    <property type="entry name" value="SGNH_hydro_sf"/>
</dbReference>
<protein>
    <submittedName>
        <fullName evidence="2">GDSL family lipase</fullName>
    </submittedName>
</protein>
<keyword evidence="3" id="KW-1185">Reference proteome</keyword>
<dbReference type="OrthoDB" id="3465773at2"/>
<sequence>MDDDPRTAPTRPLCLVRPDGVLGFVALGDSLTAGLGDGVSMGRDRGPGALAGRGFAALLAAALAPPGLVHYENLARTGATARDVRVRQLPVALALRPALACVVAGMNDVFKPTFDPLRLRQDMVWSIGRLRTDGIVVLTARLPDPGGLLPLPGPIERLLAERVGHLNAAVDAAAARDDGVLVVDLGRHPAVRRRSTFDVDLVHPGPHGHRLIAGAFAEKLRETGMAVGELPDPRHVPPPPGTADHLRWVATIGIPWLLGRAHAPRRDLRPRNHGFRRLGTAFGR</sequence>
<dbReference type="SUPFAM" id="SSF52266">
    <property type="entry name" value="SGNH hydrolase"/>
    <property type="match status" value="1"/>
</dbReference>
<dbReference type="InterPro" id="IPR013830">
    <property type="entry name" value="SGNH_hydro"/>
</dbReference>